<dbReference type="Proteomes" id="UP000248987">
    <property type="component" value="Unassembled WGS sequence"/>
</dbReference>
<comment type="caution">
    <text evidence="6">The sequence shown here is derived from an EMBL/GenBank/DDBJ whole genome shotgun (WGS) entry which is preliminary data.</text>
</comment>
<feature type="domain" description="HTH araC/xylS-type" evidence="5">
    <location>
        <begin position="277"/>
        <end position="385"/>
    </location>
</feature>
<dbReference type="SUPFAM" id="SSF46689">
    <property type="entry name" value="Homeodomain-like"/>
    <property type="match status" value="1"/>
</dbReference>
<gene>
    <name evidence="6" type="ORF">LX77_03210</name>
</gene>
<dbReference type="GO" id="GO:0043565">
    <property type="term" value="F:sequence-specific DNA binding"/>
    <property type="evidence" value="ECO:0007669"/>
    <property type="project" value="InterPro"/>
</dbReference>
<dbReference type="SMART" id="SM00342">
    <property type="entry name" value="HTH_ARAC"/>
    <property type="match status" value="1"/>
</dbReference>
<sequence>MEIWTRCVDFILISGMSILGLIIFFLIKSRTQQSKKLLIAFFASAIFFLLYYYGYVHKIRFIGAIALFFGNGQGYLLGPFLLFYLKSLILPKEKIFPSLFYHLIPFFLDFVFLSVPLSMRLGLRYFSNYISHYDKISDYLNLIENAYFFVYILLTYKLLRKVKASLKNHYSHIDEGNLTWFEFLLIGIAIIITADSLFSIYELYYPIVPWNIGTIIAFMFVILYVYLGYKGIFQSRILLPEFLNEVTLENHVISNDKQIKNQEHGRQLDGLSQDEIEELKIKLDNLLNKKKLFLNDSLSLTDLADAIGIGNKKLSELLNQHLNISFYNLINDYRIEEVKHRMNSEENDKLTLLGIAFESGFQSKASFNRVFKSKTGMSPSMYKYSILKERNPPSTID</sequence>
<protein>
    <submittedName>
        <fullName evidence="6">Helix-turn-helix protein</fullName>
    </submittedName>
</protein>
<proteinExistence type="predicted"/>
<feature type="transmembrane region" description="Helical" evidence="4">
    <location>
        <begin position="6"/>
        <end position="25"/>
    </location>
</feature>
<reference evidence="6 7" key="1">
    <citation type="submission" date="2018-06" db="EMBL/GenBank/DDBJ databases">
        <title>Genomic Encyclopedia of Archaeal and Bacterial Type Strains, Phase II (KMG-II): from individual species to whole genera.</title>
        <authorList>
            <person name="Goeker M."/>
        </authorList>
    </citation>
    <scope>NUCLEOTIDE SEQUENCE [LARGE SCALE GENOMIC DNA]</scope>
    <source>
        <strain evidence="6 7">DSM 12408</strain>
    </source>
</reference>
<dbReference type="AlphaFoldDB" id="A0A327RSJ7"/>
<dbReference type="PANTHER" id="PTHR43280">
    <property type="entry name" value="ARAC-FAMILY TRANSCRIPTIONAL REGULATOR"/>
    <property type="match status" value="1"/>
</dbReference>
<evidence type="ECO:0000256" key="1">
    <source>
        <dbReference type="ARBA" id="ARBA00023015"/>
    </source>
</evidence>
<keyword evidence="3" id="KW-0804">Transcription</keyword>
<feature type="transmembrane region" description="Helical" evidence="4">
    <location>
        <begin position="96"/>
        <end position="119"/>
    </location>
</feature>
<keyword evidence="4" id="KW-1133">Transmembrane helix</keyword>
<dbReference type="PANTHER" id="PTHR43280:SF29">
    <property type="entry name" value="ARAC-FAMILY TRANSCRIPTIONAL REGULATOR"/>
    <property type="match status" value="1"/>
</dbReference>
<keyword evidence="7" id="KW-1185">Reference proteome</keyword>
<accession>A0A327RSJ7</accession>
<evidence type="ECO:0000256" key="4">
    <source>
        <dbReference type="SAM" id="Phobius"/>
    </source>
</evidence>
<dbReference type="PROSITE" id="PS01124">
    <property type="entry name" value="HTH_ARAC_FAMILY_2"/>
    <property type="match status" value="1"/>
</dbReference>
<evidence type="ECO:0000313" key="7">
    <source>
        <dbReference type="Proteomes" id="UP000248987"/>
    </source>
</evidence>
<evidence type="ECO:0000256" key="2">
    <source>
        <dbReference type="ARBA" id="ARBA00023125"/>
    </source>
</evidence>
<feature type="transmembrane region" description="Helical" evidence="4">
    <location>
        <begin position="37"/>
        <end position="55"/>
    </location>
</feature>
<feature type="transmembrane region" description="Helical" evidence="4">
    <location>
        <begin position="139"/>
        <end position="159"/>
    </location>
</feature>
<dbReference type="InterPro" id="IPR018060">
    <property type="entry name" value="HTH_AraC"/>
</dbReference>
<evidence type="ECO:0000259" key="5">
    <source>
        <dbReference type="PROSITE" id="PS01124"/>
    </source>
</evidence>
<feature type="transmembrane region" description="Helical" evidence="4">
    <location>
        <begin position="61"/>
        <end position="84"/>
    </location>
</feature>
<feature type="transmembrane region" description="Helical" evidence="4">
    <location>
        <begin position="207"/>
        <end position="227"/>
    </location>
</feature>
<dbReference type="Gene3D" id="1.10.10.60">
    <property type="entry name" value="Homeodomain-like"/>
    <property type="match status" value="2"/>
</dbReference>
<keyword evidence="2" id="KW-0238">DNA-binding</keyword>
<dbReference type="InterPro" id="IPR018062">
    <property type="entry name" value="HTH_AraC-typ_CS"/>
</dbReference>
<dbReference type="GO" id="GO:0003700">
    <property type="term" value="F:DNA-binding transcription factor activity"/>
    <property type="evidence" value="ECO:0007669"/>
    <property type="project" value="InterPro"/>
</dbReference>
<dbReference type="PROSITE" id="PS00041">
    <property type="entry name" value="HTH_ARAC_FAMILY_1"/>
    <property type="match status" value="1"/>
</dbReference>
<feature type="transmembrane region" description="Helical" evidence="4">
    <location>
        <begin position="180"/>
        <end position="201"/>
    </location>
</feature>
<keyword evidence="1" id="KW-0805">Transcription regulation</keyword>
<keyword evidence="4" id="KW-0812">Transmembrane</keyword>
<dbReference type="InterPro" id="IPR009057">
    <property type="entry name" value="Homeodomain-like_sf"/>
</dbReference>
<name>A0A327RSJ7_9FLAO</name>
<dbReference type="EMBL" id="QLLQ01000016">
    <property type="protein sequence ID" value="RAJ19996.1"/>
    <property type="molecule type" value="Genomic_DNA"/>
</dbReference>
<organism evidence="6 7">
    <name type="scientific">Gelidibacter algens</name>
    <dbReference type="NCBI Taxonomy" id="49280"/>
    <lineage>
        <taxon>Bacteria</taxon>
        <taxon>Pseudomonadati</taxon>
        <taxon>Bacteroidota</taxon>
        <taxon>Flavobacteriia</taxon>
        <taxon>Flavobacteriales</taxon>
        <taxon>Flavobacteriaceae</taxon>
        <taxon>Gelidibacter</taxon>
    </lineage>
</organism>
<evidence type="ECO:0000256" key="3">
    <source>
        <dbReference type="ARBA" id="ARBA00023163"/>
    </source>
</evidence>
<keyword evidence="4" id="KW-0472">Membrane</keyword>
<dbReference type="Pfam" id="PF12833">
    <property type="entry name" value="HTH_18"/>
    <property type="match status" value="1"/>
</dbReference>
<evidence type="ECO:0000313" key="6">
    <source>
        <dbReference type="EMBL" id="RAJ19996.1"/>
    </source>
</evidence>